<gene>
    <name evidence="2" type="ORF">PFFVO_03762</name>
</gene>
<sequence length="79" mass="9547">MMIVNLTMEKVKIINQEKPRDKWTYLAVRDYERNEIIGHWTMVYDEGFEIRLNGSKYFAFFKYERKSNAHCPTSIEGKH</sequence>
<evidence type="ECO:0000313" key="3">
    <source>
        <dbReference type="Proteomes" id="UP000030690"/>
    </source>
</evidence>
<dbReference type="InterPro" id="IPR036496">
    <property type="entry name" value="CathepsinC_exc_dom_sf"/>
</dbReference>
<feature type="domain" description="Cathepsin C exclusion" evidence="1">
    <location>
        <begin position="34"/>
        <end position="68"/>
    </location>
</feature>
<name>A0A024V541_PLAFA</name>
<dbReference type="Pfam" id="PF08773">
    <property type="entry name" value="CathepsinC_exc"/>
    <property type="match status" value="1"/>
</dbReference>
<dbReference type="SUPFAM" id="SSF75001">
    <property type="entry name" value="Dipeptidyl peptidase I (cathepsin C), exclusion domain"/>
    <property type="match status" value="1"/>
</dbReference>
<evidence type="ECO:0000259" key="1">
    <source>
        <dbReference type="Pfam" id="PF08773"/>
    </source>
</evidence>
<proteinExistence type="predicted"/>
<reference evidence="2 3" key="2">
    <citation type="submission" date="2013-02" db="EMBL/GenBank/DDBJ databases">
        <title>The Genome Sequence of Plasmodium falciparum Vietnam Oak-Knoll (FVO).</title>
        <authorList>
            <consortium name="The Broad Institute Genome Sequencing Platform"/>
            <consortium name="The Broad Institute Genome Sequencing Center for Infectious Disease"/>
            <person name="Neafsey D."/>
            <person name="Cheeseman I."/>
            <person name="Volkman S."/>
            <person name="Adams J."/>
            <person name="Walker B."/>
            <person name="Young S.K."/>
            <person name="Zeng Q."/>
            <person name="Gargeya S."/>
            <person name="Fitzgerald M."/>
            <person name="Haas B."/>
            <person name="Abouelleil A."/>
            <person name="Alvarado L."/>
            <person name="Arachchi H.M."/>
            <person name="Berlin A.M."/>
            <person name="Chapman S.B."/>
            <person name="Dewar J."/>
            <person name="Goldberg J."/>
            <person name="Griggs A."/>
            <person name="Gujja S."/>
            <person name="Hansen M."/>
            <person name="Howarth C."/>
            <person name="Imamovic A."/>
            <person name="Larimer J."/>
            <person name="McCowan C."/>
            <person name="Murphy C."/>
            <person name="Neiman D."/>
            <person name="Pearson M."/>
            <person name="Priest M."/>
            <person name="Roberts A."/>
            <person name="Saif S."/>
            <person name="Shea T."/>
            <person name="Sisk P."/>
            <person name="Sykes S."/>
            <person name="Wortman J."/>
            <person name="Nusbaum C."/>
            <person name="Birren B."/>
        </authorList>
    </citation>
    <scope>NUCLEOTIDE SEQUENCE [LARGE SCALE GENOMIC DNA]</scope>
    <source>
        <strain evidence="3">Vietnam Oak-Knoll (FVO)</strain>
    </source>
</reference>
<dbReference type="EMBL" id="KI925130">
    <property type="protein sequence ID" value="ETW17330.1"/>
    <property type="molecule type" value="Genomic_DNA"/>
</dbReference>
<reference evidence="2 3" key="1">
    <citation type="submission" date="2013-02" db="EMBL/GenBank/DDBJ databases">
        <title>The Genome Annotation of Plasmodium falciparum Vietnam Oak-Knoll (FVO).</title>
        <authorList>
            <consortium name="The Broad Institute Genome Sequencing Platform"/>
            <consortium name="The Broad Institute Genome Sequencing Center for Infectious Disease"/>
            <person name="Neafsey D."/>
            <person name="Hoffman S."/>
            <person name="Volkman S."/>
            <person name="Rosenthal P."/>
            <person name="Walker B."/>
            <person name="Young S.K."/>
            <person name="Zeng Q."/>
            <person name="Gargeya S."/>
            <person name="Fitzgerald M."/>
            <person name="Haas B."/>
            <person name="Abouelleil A."/>
            <person name="Allen A.W."/>
            <person name="Alvarado L."/>
            <person name="Arachchi H.M."/>
            <person name="Berlin A.M."/>
            <person name="Chapman S.B."/>
            <person name="Gainer-Dewar J."/>
            <person name="Goldberg J."/>
            <person name="Griggs A."/>
            <person name="Gujja S."/>
            <person name="Hansen M."/>
            <person name="Howarth C."/>
            <person name="Imamovic A."/>
            <person name="Ireland A."/>
            <person name="Larimer J."/>
            <person name="McCowan C."/>
            <person name="Murphy C."/>
            <person name="Pearson M."/>
            <person name="Poon T.W."/>
            <person name="Priest M."/>
            <person name="Roberts A."/>
            <person name="Saif S."/>
            <person name="Shea T."/>
            <person name="Sisk P."/>
            <person name="Sykes S."/>
            <person name="Wortman J."/>
            <person name="Nusbaum C."/>
            <person name="Birren B."/>
        </authorList>
    </citation>
    <scope>NUCLEOTIDE SEQUENCE [LARGE SCALE GENOMIC DNA]</scope>
    <source>
        <strain evidence="3">Vietnam Oak-Knoll (FVO)</strain>
    </source>
</reference>
<protein>
    <recommendedName>
        <fullName evidence="1">Cathepsin C exclusion domain-containing protein</fullName>
    </recommendedName>
</protein>
<evidence type="ECO:0000313" key="2">
    <source>
        <dbReference type="EMBL" id="ETW17330.1"/>
    </source>
</evidence>
<dbReference type="InterPro" id="IPR014882">
    <property type="entry name" value="CathepsinC_exc"/>
</dbReference>
<organism evidence="2 3">
    <name type="scientific">Plasmodium falciparum Vietnam Oak-Knoll</name>
    <name type="common">FVO</name>
    <dbReference type="NCBI Taxonomy" id="1036723"/>
    <lineage>
        <taxon>Eukaryota</taxon>
        <taxon>Sar</taxon>
        <taxon>Alveolata</taxon>
        <taxon>Apicomplexa</taxon>
        <taxon>Aconoidasida</taxon>
        <taxon>Haemosporida</taxon>
        <taxon>Plasmodiidae</taxon>
        <taxon>Plasmodium</taxon>
        <taxon>Plasmodium (Laverania)</taxon>
    </lineage>
</organism>
<dbReference type="Gene3D" id="2.40.128.80">
    <property type="entry name" value="Cathepsin C, exclusion domain"/>
    <property type="match status" value="1"/>
</dbReference>
<dbReference type="AlphaFoldDB" id="A0A024V541"/>
<dbReference type="Proteomes" id="UP000030690">
    <property type="component" value="Unassembled WGS sequence"/>
</dbReference>
<accession>A0A024V541</accession>